<gene>
    <name evidence="1" type="ORF">GCM10020367_17460</name>
</gene>
<evidence type="ECO:0000313" key="1">
    <source>
        <dbReference type="EMBL" id="GAA3370518.1"/>
    </source>
</evidence>
<accession>A0ABP6S8A3</accession>
<protein>
    <submittedName>
        <fullName evidence="1">Uncharacterized protein</fullName>
    </submittedName>
</protein>
<organism evidence="1 2">
    <name type="scientific">Streptomyces sannanensis</name>
    <dbReference type="NCBI Taxonomy" id="285536"/>
    <lineage>
        <taxon>Bacteria</taxon>
        <taxon>Bacillati</taxon>
        <taxon>Actinomycetota</taxon>
        <taxon>Actinomycetes</taxon>
        <taxon>Kitasatosporales</taxon>
        <taxon>Streptomycetaceae</taxon>
        <taxon>Streptomyces</taxon>
    </lineage>
</organism>
<evidence type="ECO:0000313" key="2">
    <source>
        <dbReference type="Proteomes" id="UP001499990"/>
    </source>
</evidence>
<comment type="caution">
    <text evidence="1">The sequence shown here is derived from an EMBL/GenBank/DDBJ whole genome shotgun (WGS) entry which is preliminary data.</text>
</comment>
<sequence>MSAQPEHPCQPSRIPCTQDAVAAALPPVQRMDFYREMGQAGADEIGDILKNWWLLVQIAGDPRTSRTAAAVKAGTATGRPASAIMRELRKRSQ</sequence>
<name>A0ABP6S8A3_9ACTN</name>
<proteinExistence type="predicted"/>
<dbReference type="Proteomes" id="UP001499990">
    <property type="component" value="Unassembled WGS sequence"/>
</dbReference>
<reference evidence="2" key="1">
    <citation type="journal article" date="2019" name="Int. J. Syst. Evol. Microbiol.">
        <title>The Global Catalogue of Microorganisms (GCM) 10K type strain sequencing project: providing services to taxonomists for standard genome sequencing and annotation.</title>
        <authorList>
            <consortium name="The Broad Institute Genomics Platform"/>
            <consortium name="The Broad Institute Genome Sequencing Center for Infectious Disease"/>
            <person name="Wu L."/>
            <person name="Ma J."/>
        </authorList>
    </citation>
    <scope>NUCLEOTIDE SEQUENCE [LARGE SCALE GENOMIC DNA]</scope>
    <source>
        <strain evidence="2">JCM 9651</strain>
    </source>
</reference>
<dbReference type="RefSeq" id="WP_345035646.1">
    <property type="nucleotide sequence ID" value="NZ_BAAAYL010000001.1"/>
</dbReference>
<dbReference type="EMBL" id="BAAAYL010000001">
    <property type="protein sequence ID" value="GAA3370518.1"/>
    <property type="molecule type" value="Genomic_DNA"/>
</dbReference>
<keyword evidence="2" id="KW-1185">Reference proteome</keyword>